<dbReference type="STRING" id="358396.CHINAEXTREME_01605"/>
<dbReference type="EMBL" id="CP019285">
    <property type="protein sequence ID" value="APW96542.1"/>
    <property type="molecule type" value="Genomic_DNA"/>
</dbReference>
<gene>
    <name evidence="3" type="ORF">C445_12736</name>
    <name evidence="2" type="ORF">CHINAEXTREME_01605</name>
</gene>
<keyword evidence="4" id="KW-1185">Reference proteome</keyword>
<dbReference type="GeneID" id="30919779"/>
<evidence type="ECO:0000313" key="5">
    <source>
        <dbReference type="Proteomes" id="UP000186547"/>
    </source>
</evidence>
<evidence type="ECO:0000313" key="3">
    <source>
        <dbReference type="EMBL" id="EMA32180.1"/>
    </source>
</evidence>
<reference evidence="2 5" key="1">
    <citation type="journal article" date="2011" name="J. Bacteriol.">
        <title>Genome sequence of Halobiforma lacisalsi AJ5, an extremely halophilic archaeon which harbors a bop gene.</title>
        <authorList>
            <person name="Jiang X."/>
            <person name="Wang S."/>
            <person name="Cheng H."/>
            <person name="Huo Y."/>
            <person name="Zhang X."/>
            <person name="Zhu X."/>
            <person name="Han X."/>
            <person name="Ni P."/>
            <person name="Wu M."/>
        </authorList>
    </citation>
    <scope>NUCLEOTIDE SEQUENCE [LARGE SCALE GENOMIC DNA]</scope>
    <source>
        <strain evidence="2 5">AJ5</strain>
    </source>
</reference>
<proteinExistence type="predicted"/>
<dbReference type="Proteomes" id="UP000186547">
    <property type="component" value="Chromosome"/>
</dbReference>
<organism evidence="3 4">
    <name type="scientific">Natronobacterium lacisalsi AJ5</name>
    <dbReference type="NCBI Taxonomy" id="358396"/>
    <lineage>
        <taxon>Archaea</taxon>
        <taxon>Methanobacteriati</taxon>
        <taxon>Methanobacteriota</taxon>
        <taxon>Stenosarchaea group</taxon>
        <taxon>Halobacteria</taxon>
        <taxon>Halobacteriales</taxon>
        <taxon>Natrialbaceae</taxon>
        <taxon>Natronobacterium</taxon>
    </lineage>
</organism>
<accession>M0LJJ7</accession>
<sequence length="155" mass="17297">MPVSAQLVGSSPQRGLDPAAAVRSPRVARRRRRPHEPAREVRSARAVDGKVRLLLENGGRCSADRAVVATGFTPIFEHPFVDRIAGVLGLERGHRGMPVLEDATLAWRRRRRLESAVSRVRWALAPSGRARVTSPARAGRLIGSYRRFRRRTDHN</sequence>
<reference evidence="2" key="3">
    <citation type="submission" date="2017-01" db="EMBL/GenBank/DDBJ databases">
        <authorList>
            <person name="Mah S.A."/>
            <person name="Swanson W.J."/>
            <person name="Moy G.W."/>
            <person name="Vacquier V.D."/>
        </authorList>
    </citation>
    <scope>NUCLEOTIDE SEQUENCE</scope>
    <source>
        <strain evidence="2">AJ5</strain>
    </source>
</reference>
<protein>
    <submittedName>
        <fullName evidence="3">Uncharacterized protein</fullName>
    </submittedName>
</protein>
<dbReference type="Proteomes" id="UP000011555">
    <property type="component" value="Unassembled WGS sequence"/>
</dbReference>
<reference evidence="3 4" key="2">
    <citation type="journal article" date="2014" name="PLoS Genet.">
        <title>Phylogenetically driven sequencing of extremely halophilic archaea reveals strategies for static and dynamic osmo-response.</title>
        <authorList>
            <person name="Becker E.A."/>
            <person name="Seitzer P.M."/>
            <person name="Tritt A."/>
            <person name="Larsen D."/>
            <person name="Krusor M."/>
            <person name="Yao A.I."/>
            <person name="Wu D."/>
            <person name="Madern D."/>
            <person name="Eisen J.A."/>
            <person name="Darling A.E."/>
            <person name="Facciotti M.T."/>
        </authorList>
    </citation>
    <scope>NUCLEOTIDE SEQUENCE [LARGE SCALE GENOMIC DNA]</scope>
    <source>
        <strain evidence="3 4">AJ5</strain>
    </source>
</reference>
<evidence type="ECO:0000313" key="2">
    <source>
        <dbReference type="EMBL" id="APW96542.1"/>
    </source>
</evidence>
<name>M0LJJ7_NATLA</name>
<dbReference type="RefSeq" id="WP_007142259.1">
    <property type="nucleotide sequence ID" value="NZ_AOLZ01000042.1"/>
</dbReference>
<dbReference type="EMBL" id="AOLZ01000042">
    <property type="protein sequence ID" value="EMA32180.1"/>
    <property type="molecule type" value="Genomic_DNA"/>
</dbReference>
<dbReference type="KEGG" id="hlc:CHINAEXTREME01605"/>
<feature type="region of interest" description="Disordered" evidence="1">
    <location>
        <begin position="1"/>
        <end position="43"/>
    </location>
</feature>
<dbReference type="AlphaFoldDB" id="M0LJJ7"/>
<dbReference type="eggNOG" id="arCOG11370">
    <property type="taxonomic scope" value="Archaea"/>
</dbReference>
<evidence type="ECO:0000313" key="4">
    <source>
        <dbReference type="Proteomes" id="UP000011555"/>
    </source>
</evidence>
<evidence type="ECO:0000256" key="1">
    <source>
        <dbReference type="SAM" id="MobiDB-lite"/>
    </source>
</evidence>